<dbReference type="InterPro" id="IPR003688">
    <property type="entry name" value="TraG/VirD4"/>
</dbReference>
<evidence type="ECO:0000313" key="1">
    <source>
        <dbReference type="EMBL" id="PRT33756.1"/>
    </source>
</evidence>
<dbReference type="RefSeq" id="WP_106103066.1">
    <property type="nucleotide sequence ID" value="NZ_PVRR01000031.1"/>
</dbReference>
<name>A0ABX5DNE6_9BACI</name>
<protein>
    <submittedName>
        <fullName evidence="1">Uncharacterized protein</fullName>
    </submittedName>
</protein>
<dbReference type="EMBL" id="PVRR01000031">
    <property type="protein sequence ID" value="PRT33756.1"/>
    <property type="molecule type" value="Genomic_DNA"/>
</dbReference>
<dbReference type="Gene3D" id="3.40.50.300">
    <property type="entry name" value="P-loop containing nucleotide triphosphate hydrolases"/>
    <property type="match status" value="1"/>
</dbReference>
<dbReference type="Pfam" id="PF02534">
    <property type="entry name" value="T4SS-DNA_transf"/>
    <property type="match status" value="1"/>
</dbReference>
<comment type="caution">
    <text evidence="1">The sequence shown here is derived from an EMBL/GenBank/DDBJ whole genome shotgun (WGS) entry which is preliminary data.</text>
</comment>
<accession>A0ABX5DNE6</accession>
<dbReference type="Proteomes" id="UP000239236">
    <property type="component" value="Unassembled WGS sequence"/>
</dbReference>
<proteinExistence type="predicted"/>
<dbReference type="InterPro" id="IPR027417">
    <property type="entry name" value="P-loop_NTPase"/>
</dbReference>
<organism evidence="1 2">
    <name type="scientific">Bacillus wiedmannii</name>
    <dbReference type="NCBI Taxonomy" id="1890302"/>
    <lineage>
        <taxon>Bacteria</taxon>
        <taxon>Bacillati</taxon>
        <taxon>Bacillota</taxon>
        <taxon>Bacilli</taxon>
        <taxon>Bacillales</taxon>
        <taxon>Bacillaceae</taxon>
        <taxon>Bacillus</taxon>
        <taxon>Bacillus cereus group</taxon>
    </lineage>
</organism>
<evidence type="ECO:0000313" key="2">
    <source>
        <dbReference type="Proteomes" id="UP000239236"/>
    </source>
</evidence>
<sequence length="303" mass="35266">MLKLGKAEKIIEVEIEELQESELSNVNTLVVGSPGTAKDLTVTVPNILFEENKNIFVFDANNELANPYAYKGLDEYKEKQGYKIWRYDLMEEGLLDKINHILTTQDNGKHFVHIHFKQEVFTVYDRRYRELTEHQNKIKELVYQVMCQIRLSNDDKAKRRFHLFLMNADSYYSNNIAECFATFRGYNIGITMSVSSVKNVDETLLENTFYIVLKAQKDKEEANCITEKLKYHHLNCFGTKFTPSEYGSLLISTPLTASMLQDLPNDMALVCKRIICRKDRTHKEAGWNRLVETYNAMEILLCK</sequence>
<reference evidence="1 2" key="1">
    <citation type="submission" date="2018-03" db="EMBL/GenBank/DDBJ databases">
        <title>Genotypic and phenotypic analysis of antagonistic Bacillus spp. isolated from rhizosphere soil of plants in Tibet.</title>
        <authorList>
            <person name="Borriss R."/>
            <person name="Lasch P."/>
            <person name="Wu L."/>
            <person name="Wu H."/>
            <person name="Gao X."/>
        </authorList>
    </citation>
    <scope>NUCLEOTIDE SEQUENCE [LARGE SCALE GENOMIC DNA]</scope>
    <source>
        <strain evidence="1 2">NMSW16</strain>
    </source>
</reference>
<keyword evidence="2" id="KW-1185">Reference proteome</keyword>
<gene>
    <name evidence="1" type="ORF">C6357_31590</name>
</gene>